<dbReference type="Proteomes" id="UP001499942">
    <property type="component" value="Unassembled WGS sequence"/>
</dbReference>
<sequence length="65" mass="6851">MPKTRATRTSDSVFLPVLSPVRVMSASNQIATARAAAFAIVLTRKFIMCLIVADMIGPSAGADGR</sequence>
<keyword evidence="2" id="KW-1185">Reference proteome</keyword>
<protein>
    <submittedName>
        <fullName evidence="1">Uncharacterized protein</fullName>
    </submittedName>
</protein>
<reference evidence="1 2" key="1">
    <citation type="journal article" date="2019" name="Int. J. Syst. Evol. Microbiol.">
        <title>The Global Catalogue of Microorganisms (GCM) 10K type strain sequencing project: providing services to taxonomists for standard genome sequencing and annotation.</title>
        <authorList>
            <consortium name="The Broad Institute Genomics Platform"/>
            <consortium name="The Broad Institute Genome Sequencing Center for Infectious Disease"/>
            <person name="Wu L."/>
            <person name="Ma J."/>
        </authorList>
    </citation>
    <scope>NUCLEOTIDE SEQUENCE [LARGE SCALE GENOMIC DNA]</scope>
    <source>
        <strain evidence="1 2">JCM 5062</strain>
    </source>
</reference>
<organism evidence="1 2">
    <name type="scientific">Streptomyces gobitricini</name>
    <dbReference type="NCBI Taxonomy" id="68211"/>
    <lineage>
        <taxon>Bacteria</taxon>
        <taxon>Bacillati</taxon>
        <taxon>Actinomycetota</taxon>
        <taxon>Actinomycetes</taxon>
        <taxon>Kitasatosporales</taxon>
        <taxon>Streptomycetaceae</taxon>
        <taxon>Streptomyces</taxon>
    </lineage>
</organism>
<proteinExistence type="predicted"/>
<dbReference type="EMBL" id="BAAASR010000008">
    <property type="protein sequence ID" value="GAA2486793.1"/>
    <property type="molecule type" value="Genomic_DNA"/>
</dbReference>
<evidence type="ECO:0000313" key="1">
    <source>
        <dbReference type="EMBL" id="GAA2486793.1"/>
    </source>
</evidence>
<name>A0ABN3LPS1_9ACTN</name>
<gene>
    <name evidence="1" type="ORF">GCM10010393_17380</name>
</gene>
<comment type="caution">
    <text evidence="1">The sequence shown here is derived from an EMBL/GenBank/DDBJ whole genome shotgun (WGS) entry which is preliminary data.</text>
</comment>
<evidence type="ECO:0000313" key="2">
    <source>
        <dbReference type="Proteomes" id="UP001499942"/>
    </source>
</evidence>
<accession>A0ABN3LPS1</accession>